<organism evidence="8 9">
    <name type="scientific">Priestia iocasae</name>
    <dbReference type="NCBI Taxonomy" id="2291674"/>
    <lineage>
        <taxon>Bacteria</taxon>
        <taxon>Bacillati</taxon>
        <taxon>Bacillota</taxon>
        <taxon>Bacilli</taxon>
        <taxon>Bacillales</taxon>
        <taxon>Bacillaceae</taxon>
        <taxon>Priestia</taxon>
    </lineage>
</organism>
<dbReference type="Gene3D" id="1.10.443.10">
    <property type="entry name" value="Intergrase catalytic core"/>
    <property type="match status" value="1"/>
</dbReference>
<evidence type="ECO:0000256" key="5">
    <source>
        <dbReference type="PROSITE-ProRule" id="PRU01248"/>
    </source>
</evidence>
<dbReference type="InterPro" id="IPR044068">
    <property type="entry name" value="CB"/>
</dbReference>
<reference evidence="8 9" key="1">
    <citation type="submission" date="2021-01" db="EMBL/GenBank/DDBJ databases">
        <title>Genomic Encyclopedia of Type Strains, Phase IV (KMG-IV): sequencing the most valuable type-strain genomes for metagenomic binning, comparative biology and taxonomic classification.</title>
        <authorList>
            <person name="Goeker M."/>
        </authorList>
    </citation>
    <scope>NUCLEOTIDE SEQUENCE [LARGE SCALE GENOMIC DNA]</scope>
    <source>
        <strain evidence="8 9">DSM 104297</strain>
    </source>
</reference>
<dbReference type="InterPro" id="IPR011010">
    <property type="entry name" value="DNA_brk_join_enz"/>
</dbReference>
<evidence type="ECO:0000313" key="9">
    <source>
        <dbReference type="Proteomes" id="UP000809829"/>
    </source>
</evidence>
<dbReference type="InterPro" id="IPR004107">
    <property type="entry name" value="Integrase_SAM-like_N"/>
</dbReference>
<dbReference type="PANTHER" id="PTHR30349:SF41">
    <property type="entry name" value="INTEGRASE_RECOMBINASE PROTEIN MJ0367-RELATED"/>
    <property type="match status" value="1"/>
</dbReference>
<accession>A0ABS2QW73</accession>
<protein>
    <submittedName>
        <fullName evidence="8">Integrase/recombinase XerD</fullName>
    </submittedName>
</protein>
<comment type="caution">
    <text evidence="8">The sequence shown here is derived from an EMBL/GenBank/DDBJ whole genome shotgun (WGS) entry which is preliminary data.</text>
</comment>
<keyword evidence="9" id="KW-1185">Reference proteome</keyword>
<keyword evidence="4" id="KW-0233">DNA recombination</keyword>
<dbReference type="InterPro" id="IPR050090">
    <property type="entry name" value="Tyrosine_recombinase_XerCD"/>
</dbReference>
<dbReference type="InterPro" id="IPR010998">
    <property type="entry name" value="Integrase_recombinase_N"/>
</dbReference>
<sequence length="366" mass="43354">MDLTQQSTFLKNTSTSFQQIKQEFQSRQFINEENDLDLTHATDEEFVELFFSLKVLRKSLSPHTIRSYNQDMRTILTFFYEQKIPLKEIGFMEVKLFNKVMTEKYANRSAARKLEFFKRLLEFGHQTHFYATLYTTWIEKPTIAKGHYSDKKEEQKNRTEFRELSEREAKVIVQGLERVVRSTKYQRQYQMRNRLIGQLLYLSGLRSSELLSLNWGSFREDRRGNVIADVIGKGKKERTIPIFQEVKESLMDYRQSFDESTTFHPFDTTPLFYRIKDYYRTGQKERLSYTTLYRAVKSAVYYVQANPSISPHWFRHSFITNSLANDVPLAVVKQVVGHSSIATTNVYLEKLQEESVYDAFKQSGYR</sequence>
<proteinExistence type="inferred from homology"/>
<feature type="domain" description="Core-binding (CB)" evidence="7">
    <location>
        <begin position="41"/>
        <end position="125"/>
    </location>
</feature>
<dbReference type="Gene3D" id="1.10.150.130">
    <property type="match status" value="1"/>
</dbReference>
<dbReference type="EMBL" id="JAFBFC010000004">
    <property type="protein sequence ID" value="MBM7703725.1"/>
    <property type="molecule type" value="Genomic_DNA"/>
</dbReference>
<dbReference type="PROSITE" id="PS51898">
    <property type="entry name" value="TYR_RECOMBINASE"/>
    <property type="match status" value="1"/>
</dbReference>
<evidence type="ECO:0000256" key="2">
    <source>
        <dbReference type="ARBA" id="ARBA00022908"/>
    </source>
</evidence>
<evidence type="ECO:0000256" key="1">
    <source>
        <dbReference type="ARBA" id="ARBA00008857"/>
    </source>
</evidence>
<dbReference type="Pfam" id="PF00589">
    <property type="entry name" value="Phage_integrase"/>
    <property type="match status" value="1"/>
</dbReference>
<evidence type="ECO:0000256" key="3">
    <source>
        <dbReference type="ARBA" id="ARBA00023125"/>
    </source>
</evidence>
<gene>
    <name evidence="8" type="ORF">JOC83_002574</name>
</gene>
<evidence type="ECO:0000313" key="8">
    <source>
        <dbReference type="EMBL" id="MBM7703725.1"/>
    </source>
</evidence>
<dbReference type="PROSITE" id="PS51900">
    <property type="entry name" value="CB"/>
    <property type="match status" value="1"/>
</dbReference>
<evidence type="ECO:0000256" key="4">
    <source>
        <dbReference type="ARBA" id="ARBA00023172"/>
    </source>
</evidence>
<evidence type="ECO:0000259" key="7">
    <source>
        <dbReference type="PROSITE" id="PS51900"/>
    </source>
</evidence>
<comment type="similarity">
    <text evidence="1">Belongs to the 'phage' integrase family.</text>
</comment>
<dbReference type="InterPro" id="IPR002104">
    <property type="entry name" value="Integrase_catalytic"/>
</dbReference>
<dbReference type="PANTHER" id="PTHR30349">
    <property type="entry name" value="PHAGE INTEGRASE-RELATED"/>
    <property type="match status" value="1"/>
</dbReference>
<name>A0ABS2QW73_9BACI</name>
<keyword evidence="3 5" id="KW-0238">DNA-binding</keyword>
<feature type="domain" description="Tyr recombinase" evidence="6">
    <location>
        <begin position="159"/>
        <end position="361"/>
    </location>
</feature>
<dbReference type="CDD" id="cd00397">
    <property type="entry name" value="DNA_BRE_C"/>
    <property type="match status" value="1"/>
</dbReference>
<evidence type="ECO:0000259" key="6">
    <source>
        <dbReference type="PROSITE" id="PS51898"/>
    </source>
</evidence>
<dbReference type="InterPro" id="IPR013762">
    <property type="entry name" value="Integrase-like_cat_sf"/>
</dbReference>
<dbReference type="Proteomes" id="UP000809829">
    <property type="component" value="Unassembled WGS sequence"/>
</dbReference>
<dbReference type="SUPFAM" id="SSF56349">
    <property type="entry name" value="DNA breaking-rejoining enzymes"/>
    <property type="match status" value="1"/>
</dbReference>
<dbReference type="RefSeq" id="WP_205187677.1">
    <property type="nucleotide sequence ID" value="NZ_JAFBFC010000004.1"/>
</dbReference>
<dbReference type="Pfam" id="PF02899">
    <property type="entry name" value="Phage_int_SAM_1"/>
    <property type="match status" value="1"/>
</dbReference>
<keyword evidence="2" id="KW-0229">DNA integration</keyword>